<dbReference type="PANTHER" id="PTHR13102:SF0">
    <property type="entry name" value="NUCLEOLAR PROTEIN 9"/>
    <property type="match status" value="1"/>
</dbReference>
<feature type="compositionally biased region" description="Polar residues" evidence="9">
    <location>
        <begin position="699"/>
        <end position="713"/>
    </location>
</feature>
<evidence type="ECO:0000256" key="4">
    <source>
        <dbReference type="ARBA" id="ARBA00022552"/>
    </source>
</evidence>
<dbReference type="GO" id="GO:0005730">
    <property type="term" value="C:nucleolus"/>
    <property type="evidence" value="ECO:0007669"/>
    <property type="project" value="UniProtKB-SubCell"/>
</dbReference>
<dbReference type="InterPro" id="IPR011989">
    <property type="entry name" value="ARM-like"/>
</dbReference>
<feature type="region of interest" description="Disordered" evidence="9">
    <location>
        <begin position="638"/>
        <end position="713"/>
    </location>
</feature>
<dbReference type="HOGENOM" id="CLU_008720_1_1_1"/>
<dbReference type="GO" id="GO:0030686">
    <property type="term" value="C:90S preribosome"/>
    <property type="evidence" value="ECO:0007669"/>
    <property type="project" value="TreeGrafter"/>
</dbReference>
<evidence type="ECO:0000256" key="7">
    <source>
        <dbReference type="ARBA" id="ARBA00030932"/>
    </source>
</evidence>
<evidence type="ECO:0000256" key="2">
    <source>
        <dbReference type="ARBA" id="ARBA00016427"/>
    </source>
</evidence>
<dbReference type="GO" id="GO:0003723">
    <property type="term" value="F:RNA binding"/>
    <property type="evidence" value="ECO:0007669"/>
    <property type="project" value="InterPro"/>
</dbReference>
<keyword evidence="5" id="KW-0677">Repeat</keyword>
<accession>A0A0D2AW59</accession>
<proteinExistence type="predicted"/>
<evidence type="ECO:0000256" key="6">
    <source>
        <dbReference type="ARBA" id="ARBA00024893"/>
    </source>
</evidence>
<dbReference type="InterPro" id="IPR001313">
    <property type="entry name" value="Pumilio_RNA-bd_rpt"/>
</dbReference>
<dbReference type="GO" id="GO:0030688">
    <property type="term" value="C:preribosome, small subunit precursor"/>
    <property type="evidence" value="ECO:0007669"/>
    <property type="project" value="TreeGrafter"/>
</dbReference>
<sequence>MPRENKKRGRREEAKNKRKHEEGDSQTSKRFKAADQHEDAQIDQVDVRGNAGDDFISFGPSHGDDYPQELQGEDQFHGLLDPQEQEYYSNVNGKIVANDFESDEDRAIFIEAVYRETEGKELKVASSQSCSRYLEKIIMLSTSDQLRRLFSKFLGNLTYLVRHRFGSHCCETLFLETAQRIGVSQRESDDEDNLPTIEQLFLQAAEELKPNLGFLLTEKFASHTLRVLFLVLSGEPLDDESTKTILASKKKEKLEAPVPKADSNTGSKRRVPKSFNKALAETIEGSVSSIDTTYLRALATHPTGNPVLQLLLRLELTLYGKQHQSEKMSVFKKLLPDEDLEEESESAKFISGLIYDPVGSHLVEILVVHLSGKTFKKLYKNVLKSRLKSMSRNETASYVAIKILERLGKDDLQEAKEMIMTEVPGLVQRRRLGIIKVLVERCTVRHVDLNDVAALIESGVGDDKTTFLPRLLGMEISKESTGAEADAERKKSAPAQKADVHASLLAQAMLQTPSARQPIHDSLLAVEISFLVQMCKDPAASRLIQAALAPTDTNAQFRRQFIPRFHGHIVDIAQNLSGSYVVDLLWSATDGLFFLKEKIARELADDASQLRESPVGRNVWRNWAMDMYSRRPGEWRALAKGQTKAATASDEAAASREERNGHPQPQQQQQQQQQKKKSGLELARERYAQKQMHGAKQKTPATSANATIVRTNA</sequence>
<dbReference type="InterPro" id="IPR016024">
    <property type="entry name" value="ARM-type_fold"/>
</dbReference>
<name>A0A0D2AW59_9EURO</name>
<feature type="compositionally biased region" description="Basic and acidic residues" evidence="9">
    <location>
        <begin position="1"/>
        <end position="23"/>
    </location>
</feature>
<evidence type="ECO:0000313" key="11">
    <source>
        <dbReference type="Proteomes" id="UP000053328"/>
    </source>
</evidence>
<dbReference type="Pfam" id="PF22493">
    <property type="entry name" value="PUF_NOP9"/>
    <property type="match status" value="1"/>
</dbReference>
<dbReference type="GO" id="GO:0000447">
    <property type="term" value="P:endonucleolytic cleavage in ITS1 to separate SSU-rRNA from 5.8S rRNA and LSU-rRNA from tricistronic rRNA transcript (SSU-rRNA, 5.8S rRNA, LSU-rRNA)"/>
    <property type="evidence" value="ECO:0007669"/>
    <property type="project" value="TreeGrafter"/>
</dbReference>
<dbReference type="GO" id="GO:0000480">
    <property type="term" value="P:endonucleolytic cleavage in 5'-ETS of tricistronic rRNA transcript (SSU-rRNA, 5.8S rRNA, LSU-rRNA)"/>
    <property type="evidence" value="ECO:0007669"/>
    <property type="project" value="TreeGrafter"/>
</dbReference>
<dbReference type="Proteomes" id="UP000053328">
    <property type="component" value="Unassembled WGS sequence"/>
</dbReference>
<organism evidence="10 11">
    <name type="scientific">Exophiala spinifera</name>
    <dbReference type="NCBI Taxonomy" id="91928"/>
    <lineage>
        <taxon>Eukaryota</taxon>
        <taxon>Fungi</taxon>
        <taxon>Dikarya</taxon>
        <taxon>Ascomycota</taxon>
        <taxon>Pezizomycotina</taxon>
        <taxon>Eurotiomycetes</taxon>
        <taxon>Chaetothyriomycetidae</taxon>
        <taxon>Chaetothyriales</taxon>
        <taxon>Herpotrichiellaceae</taxon>
        <taxon>Exophiala</taxon>
    </lineage>
</organism>
<dbReference type="RefSeq" id="XP_016231179.1">
    <property type="nucleotide sequence ID" value="XM_016384577.1"/>
</dbReference>
<dbReference type="Gene3D" id="1.25.10.10">
    <property type="entry name" value="Leucine-rich Repeat Variant"/>
    <property type="match status" value="2"/>
</dbReference>
<dbReference type="GeneID" id="27337345"/>
<gene>
    <name evidence="10" type="ORF">PV08_10262</name>
</gene>
<keyword evidence="4" id="KW-0698">rRNA processing</keyword>
<dbReference type="PANTHER" id="PTHR13102">
    <property type="entry name" value="NUCLEOLAR PROTEIN 9"/>
    <property type="match status" value="1"/>
</dbReference>
<reference evidence="10 11" key="1">
    <citation type="submission" date="2015-01" db="EMBL/GenBank/DDBJ databases">
        <title>The Genome Sequence of Exophiala spinifera CBS89968.</title>
        <authorList>
            <consortium name="The Broad Institute Genomics Platform"/>
            <person name="Cuomo C."/>
            <person name="de Hoog S."/>
            <person name="Gorbushina A."/>
            <person name="Stielow B."/>
            <person name="Teixiera M."/>
            <person name="Abouelleil A."/>
            <person name="Chapman S.B."/>
            <person name="Priest M."/>
            <person name="Young S.K."/>
            <person name="Wortman J."/>
            <person name="Nusbaum C."/>
            <person name="Birren B."/>
        </authorList>
    </citation>
    <scope>NUCLEOTIDE SEQUENCE [LARGE SCALE GENOMIC DNA]</scope>
    <source>
        <strain evidence="10 11">CBS 89968</strain>
    </source>
</reference>
<evidence type="ECO:0000256" key="1">
    <source>
        <dbReference type="ARBA" id="ARBA00004604"/>
    </source>
</evidence>
<keyword evidence="11" id="KW-1185">Reference proteome</keyword>
<dbReference type="VEuPathDB" id="FungiDB:PV08_10262"/>
<comment type="function">
    <text evidence="6">RNA-binding nucleolar protein required for pre-rRNA processing. Involved in production of 18S rRNA and assembly of small ribosomal subunit.</text>
</comment>
<evidence type="ECO:0000256" key="5">
    <source>
        <dbReference type="ARBA" id="ARBA00022737"/>
    </source>
</evidence>
<feature type="compositionally biased region" description="Basic and acidic residues" evidence="9">
    <location>
        <begin position="678"/>
        <end position="688"/>
    </location>
</feature>
<evidence type="ECO:0000256" key="3">
    <source>
        <dbReference type="ARBA" id="ARBA00022517"/>
    </source>
</evidence>
<protein>
    <recommendedName>
        <fullName evidence="2">Nucleolar protein 9</fullName>
    </recommendedName>
    <alternativeName>
        <fullName evidence="7 8">Pumilio domain-containing protein NOP9</fullName>
    </alternativeName>
</protein>
<feature type="region of interest" description="Disordered" evidence="9">
    <location>
        <begin position="1"/>
        <end position="63"/>
    </location>
</feature>
<feature type="compositionally biased region" description="Low complexity" evidence="9">
    <location>
        <begin position="663"/>
        <end position="673"/>
    </location>
</feature>
<dbReference type="GO" id="GO:0000056">
    <property type="term" value="P:ribosomal small subunit export from nucleus"/>
    <property type="evidence" value="ECO:0007669"/>
    <property type="project" value="TreeGrafter"/>
</dbReference>
<evidence type="ECO:0000313" key="10">
    <source>
        <dbReference type="EMBL" id="KIW10963.1"/>
    </source>
</evidence>
<keyword evidence="3" id="KW-0690">Ribosome biogenesis</keyword>
<comment type="subcellular location">
    <subcellularLocation>
        <location evidence="1">Nucleus</location>
        <location evidence="1">Nucleolus</location>
    </subcellularLocation>
</comment>
<evidence type="ECO:0000256" key="9">
    <source>
        <dbReference type="SAM" id="MobiDB-lite"/>
    </source>
</evidence>
<dbReference type="EMBL" id="KN847499">
    <property type="protein sequence ID" value="KIW10963.1"/>
    <property type="molecule type" value="Genomic_DNA"/>
</dbReference>
<dbReference type="SUPFAM" id="SSF48371">
    <property type="entry name" value="ARM repeat"/>
    <property type="match status" value="1"/>
</dbReference>
<dbReference type="InterPro" id="IPR040000">
    <property type="entry name" value="NOP9"/>
</dbReference>
<evidence type="ECO:0000256" key="8">
    <source>
        <dbReference type="ARBA" id="ARBA00031929"/>
    </source>
</evidence>
<dbReference type="GO" id="GO:0000472">
    <property type="term" value="P:endonucleolytic cleavage to generate mature 5'-end of SSU-rRNA from (SSU-rRNA, 5.8S rRNA, LSU-rRNA)"/>
    <property type="evidence" value="ECO:0007669"/>
    <property type="project" value="TreeGrafter"/>
</dbReference>
<dbReference type="OrthoDB" id="392571at2759"/>
<dbReference type="STRING" id="91928.A0A0D2AW59"/>
<dbReference type="SMART" id="SM00025">
    <property type="entry name" value="Pumilio"/>
    <property type="match status" value="6"/>
</dbReference>
<dbReference type="AlphaFoldDB" id="A0A0D2AW59"/>